<dbReference type="InterPro" id="IPR016305">
    <property type="entry name" value="Mannose-6-P_Isomerase"/>
</dbReference>
<keyword evidence="15" id="KW-1185">Reference proteome</keyword>
<evidence type="ECO:0000313" key="14">
    <source>
        <dbReference type="EMBL" id="KAL1635606.1"/>
    </source>
</evidence>
<dbReference type="Proteomes" id="UP001521116">
    <property type="component" value="Unassembled WGS sequence"/>
</dbReference>
<evidence type="ECO:0000256" key="9">
    <source>
        <dbReference type="ARBA" id="ARBA00022833"/>
    </source>
</evidence>
<accession>A0ABR3T869</accession>
<dbReference type="Gene3D" id="2.60.120.10">
    <property type="entry name" value="Jelly Rolls"/>
    <property type="match status" value="2"/>
</dbReference>
<dbReference type="SUPFAM" id="SSF51182">
    <property type="entry name" value="RmlC-like cupins"/>
    <property type="match status" value="1"/>
</dbReference>
<keyword evidence="9" id="KW-0862">Zinc</keyword>
<evidence type="ECO:0000256" key="11">
    <source>
        <dbReference type="ARBA" id="ARBA00029741"/>
    </source>
</evidence>
<protein>
    <recommendedName>
        <fullName evidence="7">Mannose-6-phosphate isomerase</fullName>
        <ecNumber evidence="6">5.3.1.8</ecNumber>
    </recommendedName>
    <alternativeName>
        <fullName evidence="11">Phosphohexomutase</fullName>
    </alternativeName>
    <alternativeName>
        <fullName evidence="12">Phosphomannose isomerase</fullName>
    </alternativeName>
</protein>
<dbReference type="PIRSF" id="PIRSF001480">
    <property type="entry name" value="Mannose-6-phosphate_isomerase"/>
    <property type="match status" value="1"/>
</dbReference>
<evidence type="ECO:0000256" key="7">
    <source>
        <dbReference type="ARBA" id="ARBA00018236"/>
    </source>
</evidence>
<keyword evidence="10" id="KW-0413">Isomerase</keyword>
<dbReference type="Pfam" id="PF20511">
    <property type="entry name" value="PMI_typeI_cat"/>
    <property type="match status" value="1"/>
</dbReference>
<sequence length="413" mass="45627">MSSKVVQLKCYCNEYPWGKLGSQSVAARLAAKTPGTDFKIDESKPYAEMWYGTYPDLPAYALETGEPLQDYINRTPDELMGKHVVQKFGPNLPYLPKVLSIAKALPLQLHPVGLLPSLNKDLASELHSKNPSGFTDPNHKPEIAIALTKFEAFCGFKPLNGIEQLLLLEPLQRFLPKMEKPAFDDQTLKRVVKSMLEAPEEEVRQVEEALIKVPESAFGNKHNVLQSDFEEPLTLDSQDPGSLVALLTMNYMTLQPGESIYIPADGIHAYLSGDIIECMARSNNVLNTGFCPRADRDNIETFISVLTFQPHAANEAILPSQPYKGSKNGHTMVYAPPMSEFNMLATDVPSGANETLSAVSGPNSIICTQGWGELKAEGKIYEIKEGYIFFIGQGVEFEFGAKEGLQVFTAYVE</sequence>
<evidence type="ECO:0000256" key="10">
    <source>
        <dbReference type="ARBA" id="ARBA00023235"/>
    </source>
</evidence>
<evidence type="ECO:0000313" key="15">
    <source>
        <dbReference type="Proteomes" id="UP001521116"/>
    </source>
</evidence>
<dbReference type="EC" id="5.3.1.8" evidence="6"/>
<comment type="catalytic activity">
    <reaction evidence="1">
        <text>D-mannose 6-phosphate = D-fructose 6-phosphate</text>
        <dbReference type="Rhea" id="RHEA:12356"/>
        <dbReference type="ChEBI" id="CHEBI:58735"/>
        <dbReference type="ChEBI" id="CHEBI:61527"/>
        <dbReference type="EC" id="5.3.1.8"/>
    </reaction>
</comment>
<evidence type="ECO:0000256" key="2">
    <source>
        <dbReference type="ARBA" id="ARBA00001947"/>
    </source>
</evidence>
<organism evidence="14 15">
    <name type="scientific">Neofusicoccum ribis</name>
    <dbReference type="NCBI Taxonomy" id="45134"/>
    <lineage>
        <taxon>Eukaryota</taxon>
        <taxon>Fungi</taxon>
        <taxon>Dikarya</taxon>
        <taxon>Ascomycota</taxon>
        <taxon>Pezizomycotina</taxon>
        <taxon>Dothideomycetes</taxon>
        <taxon>Dothideomycetes incertae sedis</taxon>
        <taxon>Botryosphaeriales</taxon>
        <taxon>Botryosphaeriaceae</taxon>
        <taxon>Neofusicoccum</taxon>
    </lineage>
</organism>
<comment type="caution">
    <text evidence="14">The sequence shown here is derived from an EMBL/GenBank/DDBJ whole genome shotgun (WGS) entry which is preliminary data.</text>
</comment>
<dbReference type="Gene3D" id="1.10.441.10">
    <property type="entry name" value="Phosphomannose Isomerase, domain 2"/>
    <property type="match status" value="1"/>
</dbReference>
<name>A0ABR3T869_9PEZI</name>
<gene>
    <name evidence="14" type="ORF">SLS56_001659</name>
</gene>
<dbReference type="CDD" id="cd07011">
    <property type="entry name" value="cupin_PMI_type_I_N"/>
    <property type="match status" value="1"/>
</dbReference>
<dbReference type="EMBL" id="JAJVDC020000010">
    <property type="protein sequence ID" value="KAL1635606.1"/>
    <property type="molecule type" value="Genomic_DNA"/>
</dbReference>
<evidence type="ECO:0000256" key="3">
    <source>
        <dbReference type="ARBA" id="ARBA00002564"/>
    </source>
</evidence>
<dbReference type="PRINTS" id="PR00714">
    <property type="entry name" value="MAN6PISMRASE"/>
</dbReference>
<evidence type="ECO:0000256" key="4">
    <source>
        <dbReference type="ARBA" id="ARBA00004666"/>
    </source>
</evidence>
<feature type="domain" description="Phosphomannose isomerase type I catalytic" evidence="13">
    <location>
        <begin position="6"/>
        <end position="159"/>
    </location>
</feature>
<dbReference type="PANTHER" id="PTHR10309">
    <property type="entry name" value="MANNOSE-6-PHOSPHATE ISOMERASE"/>
    <property type="match status" value="1"/>
</dbReference>
<dbReference type="InterPro" id="IPR014710">
    <property type="entry name" value="RmlC-like_jellyroll"/>
</dbReference>
<evidence type="ECO:0000256" key="1">
    <source>
        <dbReference type="ARBA" id="ARBA00000757"/>
    </source>
</evidence>
<comment type="pathway">
    <text evidence="4">Nucleotide-sugar biosynthesis; GDP-alpha-D-mannose biosynthesis; alpha-D-mannose 1-phosphate from D-fructose 6-phosphate: step 1/2.</text>
</comment>
<dbReference type="InterPro" id="IPR046457">
    <property type="entry name" value="PMI_typeI_cat"/>
</dbReference>
<dbReference type="InterPro" id="IPR001250">
    <property type="entry name" value="Man6P_Isoase-1"/>
</dbReference>
<keyword evidence="8" id="KW-0479">Metal-binding</keyword>
<evidence type="ECO:0000256" key="12">
    <source>
        <dbReference type="ARBA" id="ARBA00030762"/>
    </source>
</evidence>
<evidence type="ECO:0000256" key="6">
    <source>
        <dbReference type="ARBA" id="ARBA00011956"/>
    </source>
</evidence>
<comment type="function">
    <text evidence="3">Involved in the synthesis of the GDP-mannose and dolichol-phosphate-mannose required for a number of critical mannosyl transfer reactions.</text>
</comment>
<reference evidence="14 15" key="1">
    <citation type="submission" date="2024-02" db="EMBL/GenBank/DDBJ databases">
        <title>De novo assembly and annotation of 12 fungi associated with fruit tree decline syndrome in Ontario, Canada.</title>
        <authorList>
            <person name="Sulman M."/>
            <person name="Ellouze W."/>
            <person name="Ilyukhin E."/>
        </authorList>
    </citation>
    <scope>NUCLEOTIDE SEQUENCE [LARGE SCALE GENOMIC DNA]</scope>
    <source>
        <strain evidence="14 15">M1-105</strain>
    </source>
</reference>
<dbReference type="PANTHER" id="PTHR10309:SF4">
    <property type="entry name" value="MANNOSE-6-PHOSPHATE ISOMERASE"/>
    <property type="match status" value="1"/>
</dbReference>
<evidence type="ECO:0000256" key="8">
    <source>
        <dbReference type="ARBA" id="ARBA00022723"/>
    </source>
</evidence>
<evidence type="ECO:0000259" key="13">
    <source>
        <dbReference type="Pfam" id="PF20511"/>
    </source>
</evidence>
<dbReference type="InterPro" id="IPR011051">
    <property type="entry name" value="RmlC_Cupin_sf"/>
</dbReference>
<proteinExistence type="inferred from homology"/>
<dbReference type="NCBIfam" id="TIGR00218">
    <property type="entry name" value="manA"/>
    <property type="match status" value="1"/>
</dbReference>
<comment type="cofactor">
    <cofactor evidence="2">
        <name>Zn(2+)</name>
        <dbReference type="ChEBI" id="CHEBI:29105"/>
    </cofactor>
</comment>
<comment type="similarity">
    <text evidence="5">Belongs to the mannose-6-phosphate isomerase type 1 family.</text>
</comment>
<evidence type="ECO:0000256" key="5">
    <source>
        <dbReference type="ARBA" id="ARBA00010772"/>
    </source>
</evidence>